<dbReference type="AlphaFoldDB" id="G5C1K7"/>
<dbReference type="PANTHER" id="PTHR46254:SF3">
    <property type="entry name" value="SECRETED PROTEIN"/>
    <property type="match status" value="1"/>
</dbReference>
<gene>
    <name evidence="1" type="ORF">GW7_01439</name>
</gene>
<name>G5C1K7_HETGA</name>
<reference evidence="1 2" key="1">
    <citation type="journal article" date="2011" name="Nature">
        <title>Genome sequencing reveals insights into physiology and longevity of the naked mole rat.</title>
        <authorList>
            <person name="Kim E.B."/>
            <person name="Fang X."/>
            <person name="Fushan A.A."/>
            <person name="Huang Z."/>
            <person name="Lobanov A.V."/>
            <person name="Han L."/>
            <person name="Marino S.M."/>
            <person name="Sun X."/>
            <person name="Turanov A.A."/>
            <person name="Yang P."/>
            <person name="Yim S.H."/>
            <person name="Zhao X."/>
            <person name="Kasaikina M.V."/>
            <person name="Stoletzki N."/>
            <person name="Peng C."/>
            <person name="Polak P."/>
            <person name="Xiong Z."/>
            <person name="Kiezun A."/>
            <person name="Zhu Y."/>
            <person name="Chen Y."/>
            <person name="Kryukov G.V."/>
            <person name="Zhang Q."/>
            <person name="Peshkin L."/>
            <person name="Yang L."/>
            <person name="Bronson R.T."/>
            <person name="Buffenstein R."/>
            <person name="Wang B."/>
            <person name="Han C."/>
            <person name="Li Q."/>
            <person name="Chen L."/>
            <person name="Zhao W."/>
            <person name="Sunyaev S.R."/>
            <person name="Park T.J."/>
            <person name="Zhang G."/>
            <person name="Wang J."/>
            <person name="Gladyshev V.N."/>
        </authorList>
    </citation>
    <scope>NUCLEOTIDE SEQUENCE [LARGE SCALE GENOMIC DNA]</scope>
</reference>
<dbReference type="PRINTS" id="PR02045">
    <property type="entry name" value="F138DOMAIN"/>
</dbReference>
<evidence type="ECO:0000313" key="2">
    <source>
        <dbReference type="Proteomes" id="UP000006813"/>
    </source>
</evidence>
<dbReference type="InParanoid" id="G5C1K7"/>
<feature type="non-terminal residue" evidence="1">
    <location>
        <position position="1"/>
    </location>
</feature>
<organism evidence="1 2">
    <name type="scientific">Heterocephalus glaber</name>
    <name type="common">Naked mole rat</name>
    <dbReference type="NCBI Taxonomy" id="10181"/>
    <lineage>
        <taxon>Eukaryota</taxon>
        <taxon>Metazoa</taxon>
        <taxon>Chordata</taxon>
        <taxon>Craniata</taxon>
        <taxon>Vertebrata</taxon>
        <taxon>Euteleostomi</taxon>
        <taxon>Mammalia</taxon>
        <taxon>Eutheria</taxon>
        <taxon>Euarchontoglires</taxon>
        <taxon>Glires</taxon>
        <taxon>Rodentia</taxon>
        <taxon>Hystricomorpha</taxon>
        <taxon>Bathyergidae</taxon>
        <taxon>Heterocephalus</taxon>
    </lineage>
</organism>
<evidence type="ECO:0000313" key="1">
    <source>
        <dbReference type="EMBL" id="EHB15418.1"/>
    </source>
</evidence>
<sequence>QFSCLSLPECWDYRCAPPHPTVIFIFLRSCSITQAGLELLDSNNPPDSASQVASTTAAQHCAHLG</sequence>
<proteinExistence type="predicted"/>
<accession>G5C1K7</accession>
<dbReference type="Proteomes" id="UP000006813">
    <property type="component" value="Unassembled WGS sequence"/>
</dbReference>
<dbReference type="EMBL" id="JH172853">
    <property type="protein sequence ID" value="EHB15418.1"/>
    <property type="molecule type" value="Genomic_DNA"/>
</dbReference>
<dbReference type="PANTHER" id="PTHR46254">
    <property type="entry name" value="PROTEIN GVQW1-RELATED"/>
    <property type="match status" value="1"/>
</dbReference>
<protein>
    <submittedName>
        <fullName evidence="1">Uncharacterized protein</fullName>
    </submittedName>
</protein>
<feature type="non-terminal residue" evidence="1">
    <location>
        <position position="65"/>
    </location>
</feature>